<protein>
    <submittedName>
        <fullName evidence="6">LuxR family maltose regulon positive regulatory protein</fullName>
    </submittedName>
</protein>
<dbReference type="Proteomes" id="UP000248806">
    <property type="component" value="Unassembled WGS sequence"/>
</dbReference>
<dbReference type="PROSITE" id="PS00622">
    <property type="entry name" value="HTH_LUXR_1"/>
    <property type="match status" value="1"/>
</dbReference>
<keyword evidence="4" id="KW-0175">Coiled coil</keyword>
<dbReference type="InterPro" id="IPR016032">
    <property type="entry name" value="Sig_transdc_resp-reg_C-effctor"/>
</dbReference>
<evidence type="ECO:0000256" key="1">
    <source>
        <dbReference type="ARBA" id="ARBA00023015"/>
    </source>
</evidence>
<dbReference type="Pfam" id="PF25873">
    <property type="entry name" value="WHD_MalT"/>
    <property type="match status" value="1"/>
</dbReference>
<dbReference type="Pfam" id="PF13191">
    <property type="entry name" value="AAA_16"/>
    <property type="match status" value="1"/>
</dbReference>
<dbReference type="InterPro" id="IPR003593">
    <property type="entry name" value="AAA+_ATPase"/>
</dbReference>
<keyword evidence="3" id="KW-0804">Transcription</keyword>
<dbReference type="SMART" id="SM00028">
    <property type="entry name" value="TPR"/>
    <property type="match status" value="2"/>
</dbReference>
<dbReference type="SUPFAM" id="SSF52540">
    <property type="entry name" value="P-loop containing nucleoside triphosphate hydrolases"/>
    <property type="match status" value="1"/>
</dbReference>
<evidence type="ECO:0000256" key="4">
    <source>
        <dbReference type="SAM" id="Coils"/>
    </source>
</evidence>
<organism evidence="6 7">
    <name type="scientific">Thermosporothrix hazakensis</name>
    <dbReference type="NCBI Taxonomy" id="644383"/>
    <lineage>
        <taxon>Bacteria</taxon>
        <taxon>Bacillati</taxon>
        <taxon>Chloroflexota</taxon>
        <taxon>Ktedonobacteria</taxon>
        <taxon>Ktedonobacterales</taxon>
        <taxon>Thermosporotrichaceae</taxon>
        <taxon>Thermosporothrix</taxon>
    </lineage>
</organism>
<dbReference type="Pfam" id="PF00196">
    <property type="entry name" value="GerE"/>
    <property type="match status" value="1"/>
</dbReference>
<keyword evidence="7" id="KW-1185">Reference proteome</keyword>
<gene>
    <name evidence="6" type="ORF">EI42_02270</name>
</gene>
<dbReference type="Pfam" id="PF17874">
    <property type="entry name" value="TPR_MalT"/>
    <property type="match status" value="1"/>
</dbReference>
<dbReference type="AlphaFoldDB" id="A0A326U9Y3"/>
<reference evidence="6 7" key="1">
    <citation type="submission" date="2018-06" db="EMBL/GenBank/DDBJ databases">
        <title>Genomic Encyclopedia of Archaeal and Bacterial Type Strains, Phase II (KMG-II): from individual species to whole genera.</title>
        <authorList>
            <person name="Goeker M."/>
        </authorList>
    </citation>
    <scope>NUCLEOTIDE SEQUENCE [LARGE SCALE GENOMIC DNA]</scope>
    <source>
        <strain evidence="6 7">ATCC BAA-1881</strain>
    </source>
</reference>
<evidence type="ECO:0000259" key="5">
    <source>
        <dbReference type="PROSITE" id="PS50043"/>
    </source>
</evidence>
<dbReference type="Gene3D" id="3.40.50.300">
    <property type="entry name" value="P-loop containing nucleotide triphosphate hydrolases"/>
    <property type="match status" value="1"/>
</dbReference>
<dbReference type="GO" id="GO:0006355">
    <property type="term" value="P:regulation of DNA-templated transcription"/>
    <property type="evidence" value="ECO:0007669"/>
    <property type="project" value="InterPro"/>
</dbReference>
<dbReference type="InterPro" id="IPR019734">
    <property type="entry name" value="TPR_rpt"/>
</dbReference>
<comment type="caution">
    <text evidence="6">The sequence shown here is derived from an EMBL/GenBank/DDBJ whole genome shotgun (WGS) entry which is preliminary data.</text>
</comment>
<dbReference type="InterPro" id="IPR011990">
    <property type="entry name" value="TPR-like_helical_dom_sf"/>
</dbReference>
<dbReference type="InterPro" id="IPR059106">
    <property type="entry name" value="WHD_MalT"/>
</dbReference>
<feature type="coiled-coil region" evidence="4">
    <location>
        <begin position="528"/>
        <end position="555"/>
    </location>
</feature>
<evidence type="ECO:0000313" key="6">
    <source>
        <dbReference type="EMBL" id="PZW31173.1"/>
    </source>
</evidence>
<dbReference type="Gene3D" id="1.25.40.10">
    <property type="entry name" value="Tetratricopeptide repeat domain"/>
    <property type="match status" value="1"/>
</dbReference>
<dbReference type="PANTHER" id="PTHR44688">
    <property type="entry name" value="DNA-BINDING TRANSCRIPTIONAL ACTIVATOR DEVR_DOSR"/>
    <property type="match status" value="1"/>
</dbReference>
<dbReference type="SMART" id="SM00382">
    <property type="entry name" value="AAA"/>
    <property type="match status" value="1"/>
</dbReference>
<feature type="domain" description="HTH luxR-type" evidence="5">
    <location>
        <begin position="916"/>
        <end position="981"/>
    </location>
</feature>
<dbReference type="SUPFAM" id="SSF48452">
    <property type="entry name" value="TPR-like"/>
    <property type="match status" value="1"/>
</dbReference>
<dbReference type="PROSITE" id="PS50043">
    <property type="entry name" value="HTH_LUXR_2"/>
    <property type="match status" value="1"/>
</dbReference>
<dbReference type="InterPro" id="IPR041617">
    <property type="entry name" value="TPR_MalT"/>
</dbReference>
<name>A0A326U9Y3_THEHA</name>
<dbReference type="CDD" id="cd06170">
    <property type="entry name" value="LuxR_C_like"/>
    <property type="match status" value="1"/>
</dbReference>
<dbReference type="InterPro" id="IPR027417">
    <property type="entry name" value="P-loop_NTPase"/>
</dbReference>
<dbReference type="SMART" id="SM00421">
    <property type="entry name" value="HTH_LUXR"/>
    <property type="match status" value="1"/>
</dbReference>
<dbReference type="PANTHER" id="PTHR44688:SF16">
    <property type="entry name" value="DNA-BINDING TRANSCRIPTIONAL ACTIVATOR DEVR_DOSR"/>
    <property type="match status" value="1"/>
</dbReference>
<dbReference type="PRINTS" id="PR00038">
    <property type="entry name" value="HTHLUXR"/>
</dbReference>
<keyword evidence="2" id="KW-0238">DNA-binding</keyword>
<proteinExistence type="predicted"/>
<dbReference type="InterPro" id="IPR000792">
    <property type="entry name" value="Tscrpt_reg_LuxR_C"/>
</dbReference>
<dbReference type="EMBL" id="QKUF01000006">
    <property type="protein sequence ID" value="PZW31173.1"/>
    <property type="molecule type" value="Genomic_DNA"/>
</dbReference>
<accession>A0A326U9Y3</accession>
<sequence>MPHYPYITQGLLYPASEAKPIALDTADWFTWVEQHTAFTYQEPPFRFSARREERPGGQYWYAYRRMQGRLYKRYLGRTKDLTAAHMQKISQLLHMHPEHPVPQPVPLITTRFAIPRLLSEYVPRPRLLESLQRALERPCTLITGPAGSGKTTLMTQAGERLQKQGWRLAWLSLESSEQDVTRFWYYLLNAIERIVPGTAREALQALQMLPLPPVDELLMPLINALSKPQQPLLLVLDDYFLATTPEIDAGLLFLIQHMPDSLRLVVISRTKPAWPLTRLYVRGQLAEIEQTDLRFTKNEAAQFLQQTMRLHLTPTQVATLEAQTEGWVAGLQLAALSLRHQSDIDTYLHTFDEQNRSLHNRYIAAYLIDEVLNEQPPELQEFLLLTSVASRLCGPLCDAITGRSDGQRTLEKLETANLFIVALDQQWYRYHHLFADTLRERLAQQDSALLARSHERAARWFATQGETQDAIRHAQAAQAYPLAAALLEAEAELMLQRGETTTLLAWLHKLPHILLDDHPNLALASGLAQFITGEIEQASATLQRLEQAQLAEKAQQGKLATLQALILLIQEGTPQQAMEHSTMALQFLPAHQTIWRDIATLLHEAIDLLFRGSNEALQKLTALAHSSLRHGNYLIASFALENRSLKELGQGRLHQIERTCQEALRITPPNLISFTHWAYLHLGDLYREWNQPERARKMLETGLTLDRPYTYPEIVVDGYIALARVYEQLDEPRRADETIETAMSLLDRLAPHTAWQVQACRARILLVRGQHTEAKQWSEAYVASLKQAQPPFPLIEFSHFTLARIYMAQNNDTAAHTLLHTMLQTARELKRWRTVIEADLLLALLEQRHNQPEQAAHLLTEALDLAAPEGFIRLFLDEEQPLLDLLSHSLTARLLTSPTVVRYARKLLMLSSQEAPAPLPEALTERELEILQLLASGKSNDAIARALFLALSTVKWHIMNIYRKLAVSTRMQAVTRARELKLIDE</sequence>
<dbReference type="OrthoDB" id="138331at2"/>
<dbReference type="RefSeq" id="WP_111321896.1">
    <property type="nucleotide sequence ID" value="NZ_BIFX01000003.1"/>
</dbReference>
<evidence type="ECO:0000256" key="2">
    <source>
        <dbReference type="ARBA" id="ARBA00023125"/>
    </source>
</evidence>
<dbReference type="Gene3D" id="1.10.10.10">
    <property type="entry name" value="Winged helix-like DNA-binding domain superfamily/Winged helix DNA-binding domain"/>
    <property type="match status" value="1"/>
</dbReference>
<dbReference type="InterPro" id="IPR036388">
    <property type="entry name" value="WH-like_DNA-bd_sf"/>
</dbReference>
<keyword evidence="1" id="KW-0805">Transcription regulation</keyword>
<dbReference type="GO" id="GO:0003677">
    <property type="term" value="F:DNA binding"/>
    <property type="evidence" value="ECO:0007669"/>
    <property type="project" value="UniProtKB-KW"/>
</dbReference>
<dbReference type="InterPro" id="IPR041664">
    <property type="entry name" value="AAA_16"/>
</dbReference>
<evidence type="ECO:0000256" key="3">
    <source>
        <dbReference type="ARBA" id="ARBA00023163"/>
    </source>
</evidence>
<dbReference type="SUPFAM" id="SSF46894">
    <property type="entry name" value="C-terminal effector domain of the bipartite response regulators"/>
    <property type="match status" value="1"/>
</dbReference>
<evidence type="ECO:0000313" key="7">
    <source>
        <dbReference type="Proteomes" id="UP000248806"/>
    </source>
</evidence>